<dbReference type="Proteomes" id="UP000822688">
    <property type="component" value="Chromosome 1"/>
</dbReference>
<keyword evidence="2" id="KW-1185">Reference proteome</keyword>
<evidence type="ECO:0000313" key="1">
    <source>
        <dbReference type="EMBL" id="KAG0591586.1"/>
    </source>
</evidence>
<dbReference type="AlphaFoldDB" id="A0A8T0J8L3"/>
<comment type="caution">
    <text evidence="1">The sequence shown here is derived from an EMBL/GenBank/DDBJ whole genome shotgun (WGS) entry which is preliminary data.</text>
</comment>
<proteinExistence type="predicted"/>
<dbReference type="EMBL" id="CM026421">
    <property type="protein sequence ID" value="KAG0591586.1"/>
    <property type="molecule type" value="Genomic_DNA"/>
</dbReference>
<sequence>MSVRYRTRFPSKKQIRHTKQSTLKRSVQGNFHKLWSHKIYTIFFTTSTFQHWNIWLVWVGGINYGTLQSCGGSAGPWRAFRGLSSLIWAQKLRAVARRTWKIKSL</sequence>
<evidence type="ECO:0000313" key="2">
    <source>
        <dbReference type="Proteomes" id="UP000822688"/>
    </source>
</evidence>
<protein>
    <submittedName>
        <fullName evidence="1">Uncharacterized protein</fullName>
    </submittedName>
</protein>
<reference evidence="1" key="1">
    <citation type="submission" date="2020-06" db="EMBL/GenBank/DDBJ databases">
        <title>WGS assembly of Ceratodon purpureus strain R40.</title>
        <authorList>
            <person name="Carey S.B."/>
            <person name="Jenkins J."/>
            <person name="Shu S."/>
            <person name="Lovell J.T."/>
            <person name="Sreedasyam A."/>
            <person name="Maumus F."/>
            <person name="Tiley G.P."/>
            <person name="Fernandez-Pozo N."/>
            <person name="Barry K."/>
            <person name="Chen C."/>
            <person name="Wang M."/>
            <person name="Lipzen A."/>
            <person name="Daum C."/>
            <person name="Saski C.A."/>
            <person name="Payton A.C."/>
            <person name="Mcbreen J.C."/>
            <person name="Conrad R.E."/>
            <person name="Kollar L.M."/>
            <person name="Olsson S."/>
            <person name="Huttunen S."/>
            <person name="Landis J.B."/>
            <person name="Wickett N.J."/>
            <person name="Johnson M.G."/>
            <person name="Rensing S.A."/>
            <person name="Grimwood J."/>
            <person name="Schmutz J."/>
            <person name="Mcdaniel S.F."/>
        </authorList>
    </citation>
    <scope>NUCLEOTIDE SEQUENCE</scope>
    <source>
        <strain evidence="1">R40</strain>
    </source>
</reference>
<gene>
    <name evidence="1" type="ORF">KC19_1G186000</name>
</gene>
<organism evidence="1 2">
    <name type="scientific">Ceratodon purpureus</name>
    <name type="common">Fire moss</name>
    <name type="synonym">Dicranum purpureum</name>
    <dbReference type="NCBI Taxonomy" id="3225"/>
    <lineage>
        <taxon>Eukaryota</taxon>
        <taxon>Viridiplantae</taxon>
        <taxon>Streptophyta</taxon>
        <taxon>Embryophyta</taxon>
        <taxon>Bryophyta</taxon>
        <taxon>Bryophytina</taxon>
        <taxon>Bryopsida</taxon>
        <taxon>Dicranidae</taxon>
        <taxon>Pseudoditrichales</taxon>
        <taxon>Ditrichaceae</taxon>
        <taxon>Ceratodon</taxon>
    </lineage>
</organism>
<accession>A0A8T0J8L3</accession>
<name>A0A8T0J8L3_CERPU</name>